<dbReference type="InterPro" id="IPR036511">
    <property type="entry name" value="TGT-like_sf"/>
</dbReference>
<evidence type="ECO:0000313" key="4">
    <source>
        <dbReference type="Proteomes" id="UP000044071"/>
    </source>
</evidence>
<accession>A0A078KRP5</accession>
<evidence type="ECO:0000313" key="3">
    <source>
        <dbReference type="EMBL" id="CDZ77095.1"/>
    </source>
</evidence>
<organism evidence="3 4">
    <name type="scientific">Legionella massiliensis</name>
    <dbReference type="NCBI Taxonomy" id="1034943"/>
    <lineage>
        <taxon>Bacteria</taxon>
        <taxon>Pseudomonadati</taxon>
        <taxon>Pseudomonadota</taxon>
        <taxon>Gammaproteobacteria</taxon>
        <taxon>Legionellales</taxon>
        <taxon>Legionellaceae</taxon>
        <taxon>Legionella</taxon>
    </lineage>
</organism>
<evidence type="ECO:0000256" key="1">
    <source>
        <dbReference type="ARBA" id="ARBA00022694"/>
    </source>
</evidence>
<sequence>MKQFVPVVTSEAGACLTLANWQEIGAKTLAYYLDAWLMKPGYALLNSLPNLRSYCGWKGTIVLNASLAPAKMDGIYTLRSRYDGSTVRISSEELISLIIKLAPDLVVLPPGLAAYIVEQRIALPKTMQPFIPAKEFLESEYLGQSGVYLSYESTSSFENFLAQFEQLKAKPCYLSGHFDRQQAQLLLKEGVQWLETDKPASDAFVGLVYGETEDVGLVDNAIAEQHQPIYINCSCPTCAQKFTKAYLHHLLLQTPLLCQRFLIQHNAHNYQMMVETLPDSK</sequence>
<dbReference type="InterPro" id="IPR050076">
    <property type="entry name" value="ArchSynthase1/Queuine_TRR"/>
</dbReference>
<dbReference type="PANTHER" id="PTHR46499:SF1">
    <property type="entry name" value="QUEUINE TRNA-RIBOSYLTRANSFERASE"/>
    <property type="match status" value="1"/>
</dbReference>
<dbReference type="OrthoDB" id="5647128at2"/>
<dbReference type="STRING" id="1034943.BN59_01377"/>
<dbReference type="eggNOG" id="COG0343">
    <property type="taxonomic scope" value="Bacteria"/>
</dbReference>
<evidence type="ECO:0000259" key="2">
    <source>
        <dbReference type="Pfam" id="PF01702"/>
    </source>
</evidence>
<dbReference type="GO" id="GO:0002099">
    <property type="term" value="P:tRNA wobble guanine modification"/>
    <property type="evidence" value="ECO:0007669"/>
    <property type="project" value="TreeGrafter"/>
</dbReference>
<keyword evidence="1" id="KW-0819">tRNA processing</keyword>
<dbReference type="GO" id="GO:0016740">
    <property type="term" value="F:transferase activity"/>
    <property type="evidence" value="ECO:0007669"/>
    <property type="project" value="UniProtKB-KW"/>
</dbReference>
<dbReference type="Gene3D" id="3.20.20.105">
    <property type="entry name" value="Queuine tRNA-ribosyltransferase-like"/>
    <property type="match status" value="2"/>
</dbReference>
<feature type="domain" description="tRNA-guanine(15) transglycosylase-like" evidence="2">
    <location>
        <begin position="164"/>
        <end position="276"/>
    </location>
</feature>
<reference evidence="3" key="1">
    <citation type="submission" date="2014-06" db="EMBL/GenBank/DDBJ databases">
        <authorList>
            <person name="Urmite Genomes Urmite Genomes"/>
        </authorList>
    </citation>
    <scope>NUCLEOTIDE SEQUENCE [LARGE SCALE GENOMIC DNA]</scope>
</reference>
<dbReference type="PANTHER" id="PTHR46499">
    <property type="entry name" value="QUEUINE TRNA-RIBOSYLTRANSFERASE"/>
    <property type="match status" value="1"/>
</dbReference>
<dbReference type="Proteomes" id="UP000044071">
    <property type="component" value="Unassembled WGS sequence"/>
</dbReference>
<dbReference type="SUPFAM" id="SSF51713">
    <property type="entry name" value="tRNA-guanine transglycosylase"/>
    <property type="match status" value="1"/>
</dbReference>
<dbReference type="InterPro" id="IPR002616">
    <property type="entry name" value="tRNA_ribo_trans-like"/>
</dbReference>
<proteinExistence type="predicted"/>
<dbReference type="EMBL" id="CCSB01000001">
    <property type="protein sequence ID" value="CDZ77095.1"/>
    <property type="molecule type" value="Genomic_DNA"/>
</dbReference>
<protein>
    <submittedName>
        <fullName evidence="3">Queuine tRNA-ribosyltransferase</fullName>
    </submittedName>
</protein>
<dbReference type="GO" id="GO:0005737">
    <property type="term" value="C:cytoplasm"/>
    <property type="evidence" value="ECO:0007669"/>
    <property type="project" value="TreeGrafter"/>
</dbReference>
<keyword evidence="4" id="KW-1185">Reference proteome</keyword>
<gene>
    <name evidence="3" type="ORF">BN59_01377</name>
</gene>
<dbReference type="RefSeq" id="WP_043873502.1">
    <property type="nucleotide sequence ID" value="NZ_CCVW01000001.1"/>
</dbReference>
<name>A0A078KRP5_9GAMM</name>
<keyword evidence="3" id="KW-0808">Transferase</keyword>
<dbReference type="Pfam" id="PF01702">
    <property type="entry name" value="TGT"/>
    <property type="match status" value="1"/>
</dbReference>
<dbReference type="AlphaFoldDB" id="A0A078KRP5"/>